<accession>I4A1Y3</accession>
<name>I4A1Y3_ORNRL</name>
<keyword evidence="2" id="KW-0732">Signal</keyword>
<sequence>MKKIFITAIMLGIALSANAQVLTNGLPKAQLLDTNYFLDASNFQGEADLSTGKLLGFPKTDLTKFKFNLDVVTDEVVLSGFDGVVVYNMAKGTTGSDAATQGKQVSVTPGFYYFSNPNGAETQSVANGQWVRLGADAVAGTTLGTLPKYTTTERDKLKGVEEGSLIYNTTTKQVEVYNGTGWDTVSGVATTNPGGGTLVSPGTGVTPPGGGVQPPSAGSGQQGGGSGHATIAPSQQVYVPSLQYGNSEYQGYIDNTTHKITIKIPYTNGNNIAYEQVDYTVSTNADAGQDGDVNQLTLYIPSGRFNSGGGVITGEIIVSGTDQSFKVKKQTLTNGGTEMGKALIASIPIKLGDVYHTVNVEAISGIPDKNFNVMTNGKYEHRFIYVPVKGRDDKLWLNNNLGANYANVDHPAFNPVQGLSH</sequence>
<dbReference type="STRING" id="867902.Ornrh_1817"/>
<dbReference type="eggNOG" id="COG5295">
    <property type="taxonomic scope" value="Bacteria"/>
</dbReference>
<evidence type="ECO:0000256" key="2">
    <source>
        <dbReference type="SAM" id="SignalP"/>
    </source>
</evidence>
<organism evidence="3 4">
    <name type="scientific">Ornithobacterium rhinotracheale (strain ATCC 51463 / DSM 15997 / CCUG 23171 / CIP 104009 / LMG 9086)</name>
    <dbReference type="NCBI Taxonomy" id="867902"/>
    <lineage>
        <taxon>Bacteria</taxon>
        <taxon>Pseudomonadati</taxon>
        <taxon>Bacteroidota</taxon>
        <taxon>Flavobacteriia</taxon>
        <taxon>Flavobacteriales</taxon>
        <taxon>Weeksellaceae</taxon>
        <taxon>Ornithobacterium</taxon>
    </lineage>
</organism>
<dbReference type="HOGENOM" id="CLU_651863_0_0_10"/>
<feature type="signal peptide" evidence="2">
    <location>
        <begin position="1"/>
        <end position="19"/>
    </location>
</feature>
<dbReference type="GeneID" id="71570477"/>
<evidence type="ECO:0000313" key="3">
    <source>
        <dbReference type="EMBL" id="AFL97967.1"/>
    </source>
</evidence>
<gene>
    <name evidence="3" type="ordered locus">Ornrh_1817</name>
</gene>
<dbReference type="PATRIC" id="fig|867902.3.peg.1762"/>
<dbReference type="Proteomes" id="UP000006051">
    <property type="component" value="Chromosome"/>
</dbReference>
<feature type="chain" id="PRO_5003684759" evidence="2">
    <location>
        <begin position="20"/>
        <end position="421"/>
    </location>
</feature>
<reference evidence="3 4" key="1">
    <citation type="submission" date="2012-06" db="EMBL/GenBank/DDBJ databases">
        <title>The complete genome of Ornithobacterium rhinotracheale DSM 15997.</title>
        <authorList>
            <consortium name="US DOE Joint Genome Institute (JGI-PGF)"/>
            <person name="Lucas S."/>
            <person name="Copeland A."/>
            <person name="Lapidus A."/>
            <person name="Goodwin L."/>
            <person name="Pitluck S."/>
            <person name="Peters L."/>
            <person name="Mikhailova N."/>
            <person name="Teshima H."/>
            <person name="Kyrpides N."/>
            <person name="Mavromatis K."/>
            <person name="Pagani I."/>
            <person name="Ivanova N."/>
            <person name="Ovchinnikova G."/>
            <person name="Zeytun A."/>
            <person name="Detter J.C."/>
            <person name="Han C."/>
            <person name="Land M."/>
            <person name="Hauser L."/>
            <person name="Markowitz V."/>
            <person name="Cheng J.-F."/>
            <person name="Hugenholtz P."/>
            <person name="Woyke T."/>
            <person name="Wu D."/>
            <person name="Lang E."/>
            <person name="Kopitz M."/>
            <person name="Brambilla E."/>
            <person name="Klenk H.-P."/>
            <person name="Eisen J.A."/>
        </authorList>
    </citation>
    <scope>NUCLEOTIDE SEQUENCE [LARGE SCALE GENOMIC DNA]</scope>
    <source>
        <strain evidence="4">ATCC 51463 / DSM 15997 / CCUG 23171 / LMG 9086</strain>
    </source>
</reference>
<evidence type="ECO:0000256" key="1">
    <source>
        <dbReference type="SAM" id="MobiDB-lite"/>
    </source>
</evidence>
<dbReference type="EMBL" id="CP003283">
    <property type="protein sequence ID" value="AFL97967.1"/>
    <property type="molecule type" value="Genomic_DNA"/>
</dbReference>
<keyword evidence="4" id="KW-1185">Reference proteome</keyword>
<protein>
    <submittedName>
        <fullName evidence="3">Uncharacterized protein</fullName>
    </submittedName>
</protein>
<evidence type="ECO:0000313" key="4">
    <source>
        <dbReference type="Proteomes" id="UP000006051"/>
    </source>
</evidence>
<dbReference type="KEGG" id="orh:Ornrh_1817"/>
<proteinExistence type="predicted"/>
<dbReference type="RefSeq" id="WP_014791489.1">
    <property type="nucleotide sequence ID" value="NC_018016.1"/>
</dbReference>
<feature type="region of interest" description="Disordered" evidence="1">
    <location>
        <begin position="195"/>
        <end position="231"/>
    </location>
</feature>
<dbReference type="AlphaFoldDB" id="I4A1Y3"/>